<keyword evidence="2" id="KW-1185">Reference proteome</keyword>
<protein>
    <submittedName>
        <fullName evidence="1">Uncharacterized protein</fullName>
    </submittedName>
</protein>
<evidence type="ECO:0000313" key="2">
    <source>
        <dbReference type="Proteomes" id="UP001159363"/>
    </source>
</evidence>
<dbReference type="EMBL" id="JARBHB010000003">
    <property type="protein sequence ID" value="KAJ8889860.1"/>
    <property type="molecule type" value="Genomic_DNA"/>
</dbReference>
<evidence type="ECO:0000313" key="1">
    <source>
        <dbReference type="EMBL" id="KAJ8889860.1"/>
    </source>
</evidence>
<proteinExistence type="predicted"/>
<comment type="caution">
    <text evidence="1">The sequence shown here is derived from an EMBL/GenBank/DDBJ whole genome shotgun (WGS) entry which is preliminary data.</text>
</comment>
<name>A0ABQ9HZR8_9NEOP</name>
<gene>
    <name evidence="1" type="ORF">PR048_009365</name>
</gene>
<accession>A0ABQ9HZR8</accession>
<sequence length="514" mass="57758">MMTLVLAGEGGWACWLGCRLQVTGVPADWMARGQLVLEIHWCPPGRTGPLPRGQCTPSGVVRQQVKRPIHHLQLIEIQHIDVNRINQHVFPIPGRCYELNLSCNYGSGGGSLATTHQNNLVATDGQLPSLDDLSMSDNSKAAHQFPTGYSSMPSRRRGVNPFFNPCDKQLPANTVLGGISTSFAWKMRQVVLWQFICTNMSHTHSYQLKESGGVTNRAVCSQRRVEEGCGGRITPPRRYMLAPVANAHFCSVVADVLDTSFPFRRKRIQGEEGRCKAKRDRKKGDSQDARSQRMLLKHTIMTEGPGYLSKLACTEMGASDTPPTITGLTRGLMCKMEGKWEEARRKENEPGRYIWRNVDLIEQFVGDVLNCHFAIWPGLAVIHYHPPSHATKLHNCHGMEVRRSSVSPMHTPDPQDINHGGLTGICFRCWVFWHDEDCSASNPGKCHSSFPFSIARRLEGIMVMEFVGELQDDADNEVFCCVLENIWLRISMYFSIKERTFCILLIVLSFVHLQ</sequence>
<dbReference type="Proteomes" id="UP001159363">
    <property type="component" value="Chromosome 3"/>
</dbReference>
<organism evidence="1 2">
    <name type="scientific">Dryococelus australis</name>
    <dbReference type="NCBI Taxonomy" id="614101"/>
    <lineage>
        <taxon>Eukaryota</taxon>
        <taxon>Metazoa</taxon>
        <taxon>Ecdysozoa</taxon>
        <taxon>Arthropoda</taxon>
        <taxon>Hexapoda</taxon>
        <taxon>Insecta</taxon>
        <taxon>Pterygota</taxon>
        <taxon>Neoptera</taxon>
        <taxon>Polyneoptera</taxon>
        <taxon>Phasmatodea</taxon>
        <taxon>Verophasmatodea</taxon>
        <taxon>Anareolatae</taxon>
        <taxon>Phasmatidae</taxon>
        <taxon>Eurycanthinae</taxon>
        <taxon>Dryococelus</taxon>
    </lineage>
</organism>
<reference evidence="1 2" key="1">
    <citation type="submission" date="2023-02" db="EMBL/GenBank/DDBJ databases">
        <title>LHISI_Scaffold_Assembly.</title>
        <authorList>
            <person name="Stuart O.P."/>
            <person name="Cleave R."/>
            <person name="Magrath M.J.L."/>
            <person name="Mikheyev A.S."/>
        </authorList>
    </citation>
    <scope>NUCLEOTIDE SEQUENCE [LARGE SCALE GENOMIC DNA]</scope>
    <source>
        <strain evidence="1">Daus_M_001</strain>
        <tissue evidence="1">Leg muscle</tissue>
    </source>
</reference>